<dbReference type="Proteomes" id="UP000024942">
    <property type="component" value="Unassembled WGS sequence"/>
</dbReference>
<comment type="caution">
    <text evidence="2">The sequence shown here is derived from an EMBL/GenBank/DDBJ whole genome shotgun (WGS) entry which is preliminary data.</text>
</comment>
<sequence>MEHDIEAAGAASLGGLSKGAHHPVNSGQPCENCGVVVPDRFCSACGQLASSFHRPLWALVTESIADMFALDGRLLRSLPMLMFRPGRMTRNYLDGKRARYVPPFRMFLLASVIFFLTIFTMNDTQRWFEGWTFDPYSKSGMDFSPSAIDAALEAPPADAPAGPETPPVDDVVADSVRFADIMQPDGTIDRAKLHEMVKQQASPGTTDAELRTSYLAADKAATVYENQDRFGVRLRQWAPRFSLLFLPVFALLLTLMYAWWRKFYVFDHLVASLHFQTFLYILGTLVLLFTAIFPHLAYAAPGAALLAVFVYIYRMLRVIYGSGLVASLLGATILLIFSMILLVSLAVGLVILSFVLT</sequence>
<evidence type="ECO:0000313" key="3">
    <source>
        <dbReference type="Proteomes" id="UP000024942"/>
    </source>
</evidence>
<evidence type="ECO:0000313" key="2">
    <source>
        <dbReference type="EMBL" id="KDA01468.1"/>
    </source>
</evidence>
<keyword evidence="3" id="KW-1185">Reference proteome</keyword>
<dbReference type="eggNOG" id="COG1566">
    <property type="taxonomic scope" value="Bacteria"/>
</dbReference>
<keyword evidence="1" id="KW-0812">Transmembrane</keyword>
<keyword evidence="1" id="KW-0472">Membrane</keyword>
<gene>
    <name evidence="2" type="ORF">HOC_15427</name>
</gene>
<dbReference type="STRING" id="1280953.HOC_15427"/>
<dbReference type="OrthoDB" id="9111327at2"/>
<dbReference type="EMBL" id="ARYL01000027">
    <property type="protein sequence ID" value="KDA01468.1"/>
    <property type="molecule type" value="Genomic_DNA"/>
</dbReference>
<dbReference type="InterPro" id="IPR022134">
    <property type="entry name" value="DUF3667"/>
</dbReference>
<protein>
    <recommendedName>
        <fullName evidence="4">DUF3667 domain-containing protein</fullName>
    </recommendedName>
</protein>
<feature type="transmembrane region" description="Helical" evidence="1">
    <location>
        <begin position="325"/>
        <end position="356"/>
    </location>
</feature>
<dbReference type="Pfam" id="PF12412">
    <property type="entry name" value="DUF3667"/>
    <property type="match status" value="1"/>
</dbReference>
<evidence type="ECO:0000256" key="1">
    <source>
        <dbReference type="SAM" id="Phobius"/>
    </source>
</evidence>
<dbReference type="AlphaFoldDB" id="A0A059G4T0"/>
<organism evidence="2 3">
    <name type="scientific">Hyphomonas oceanitis SCH89</name>
    <dbReference type="NCBI Taxonomy" id="1280953"/>
    <lineage>
        <taxon>Bacteria</taxon>
        <taxon>Pseudomonadati</taxon>
        <taxon>Pseudomonadota</taxon>
        <taxon>Alphaproteobacteria</taxon>
        <taxon>Hyphomonadales</taxon>
        <taxon>Hyphomonadaceae</taxon>
        <taxon>Hyphomonas</taxon>
    </lineage>
</organism>
<reference evidence="2 3" key="1">
    <citation type="journal article" date="2014" name="Antonie Van Leeuwenhoek">
        <title>Hyphomonas beringensis sp. nov. and Hyphomonas chukchiensis sp. nov., isolated from surface seawater of the Bering Sea and Chukchi Sea.</title>
        <authorList>
            <person name="Li C."/>
            <person name="Lai Q."/>
            <person name="Li G."/>
            <person name="Dong C."/>
            <person name="Wang J."/>
            <person name="Liao Y."/>
            <person name="Shao Z."/>
        </authorList>
    </citation>
    <scope>NUCLEOTIDE SEQUENCE [LARGE SCALE GENOMIC DNA]</scope>
    <source>
        <strain evidence="2 3">SCH89</strain>
    </source>
</reference>
<accession>A0A059G4T0</accession>
<feature type="transmembrane region" description="Helical" evidence="1">
    <location>
        <begin position="241"/>
        <end position="260"/>
    </location>
</feature>
<evidence type="ECO:0008006" key="4">
    <source>
        <dbReference type="Google" id="ProtNLM"/>
    </source>
</evidence>
<feature type="transmembrane region" description="Helical" evidence="1">
    <location>
        <begin position="100"/>
        <end position="119"/>
    </location>
</feature>
<keyword evidence="1" id="KW-1133">Transmembrane helix</keyword>
<name>A0A059G4T0_9PROT</name>
<dbReference type="RefSeq" id="WP_035540181.1">
    <property type="nucleotide sequence ID" value="NZ_ARYL01000027.1"/>
</dbReference>
<proteinExistence type="predicted"/>
<dbReference type="PATRIC" id="fig|1280953.3.peg.3100"/>
<feature type="transmembrane region" description="Helical" evidence="1">
    <location>
        <begin position="280"/>
        <end position="313"/>
    </location>
</feature>